<evidence type="ECO:0000256" key="1">
    <source>
        <dbReference type="SAM" id="MobiDB-lite"/>
    </source>
</evidence>
<dbReference type="Proteomes" id="UP001642502">
    <property type="component" value="Unassembled WGS sequence"/>
</dbReference>
<name>A0ABP0DZW7_9PEZI</name>
<evidence type="ECO:0000313" key="3">
    <source>
        <dbReference type="Proteomes" id="UP001642502"/>
    </source>
</evidence>
<gene>
    <name evidence="2" type="ORF">SEPCBS119000_005168</name>
</gene>
<proteinExistence type="predicted"/>
<comment type="caution">
    <text evidence="2">The sequence shown here is derived from an EMBL/GenBank/DDBJ whole genome shotgun (WGS) entry which is preliminary data.</text>
</comment>
<accession>A0ABP0DZW7</accession>
<reference evidence="2 3" key="1">
    <citation type="submission" date="2024-01" db="EMBL/GenBank/DDBJ databases">
        <authorList>
            <person name="Allen C."/>
            <person name="Tagirdzhanova G."/>
        </authorList>
    </citation>
    <scope>NUCLEOTIDE SEQUENCE [LARGE SCALE GENOMIC DNA]</scope>
    <source>
        <strain evidence="2 3">CBS 119000</strain>
    </source>
</reference>
<feature type="compositionally biased region" description="Low complexity" evidence="1">
    <location>
        <begin position="32"/>
        <end position="56"/>
    </location>
</feature>
<sequence length="88" mass="9543">MHHSRRKSGHGSMTDVRKAASASDVKHKSGKQSGNNSRRTNNSSSQPTSKSGKSGSLSRDTDMAPDDDYAYDDERENADTMIKNMAPA</sequence>
<keyword evidence="3" id="KW-1185">Reference proteome</keyword>
<feature type="region of interest" description="Disordered" evidence="1">
    <location>
        <begin position="1"/>
        <end position="88"/>
    </location>
</feature>
<dbReference type="EMBL" id="CAWUON010000091">
    <property type="protein sequence ID" value="CAK7272521.1"/>
    <property type="molecule type" value="Genomic_DNA"/>
</dbReference>
<organism evidence="2 3">
    <name type="scientific">Sporothrix epigloea</name>
    <dbReference type="NCBI Taxonomy" id="1892477"/>
    <lineage>
        <taxon>Eukaryota</taxon>
        <taxon>Fungi</taxon>
        <taxon>Dikarya</taxon>
        <taxon>Ascomycota</taxon>
        <taxon>Pezizomycotina</taxon>
        <taxon>Sordariomycetes</taxon>
        <taxon>Sordariomycetidae</taxon>
        <taxon>Ophiostomatales</taxon>
        <taxon>Ophiostomataceae</taxon>
        <taxon>Sporothrix</taxon>
    </lineage>
</organism>
<feature type="compositionally biased region" description="Acidic residues" evidence="1">
    <location>
        <begin position="63"/>
        <end position="76"/>
    </location>
</feature>
<protein>
    <submittedName>
        <fullName evidence="2">Uncharacterized protein</fullName>
    </submittedName>
</protein>
<evidence type="ECO:0000313" key="2">
    <source>
        <dbReference type="EMBL" id="CAK7272521.1"/>
    </source>
</evidence>